<feature type="signal peptide" evidence="1">
    <location>
        <begin position="1"/>
        <end position="21"/>
    </location>
</feature>
<name>A0A7M2WY97_9BACT</name>
<dbReference type="KEGG" id="hbs:IPV69_03505"/>
<proteinExistence type="predicted"/>
<evidence type="ECO:0000313" key="3">
    <source>
        <dbReference type="Proteomes" id="UP000593765"/>
    </source>
</evidence>
<accession>A0A7M2WY97</accession>
<dbReference type="EMBL" id="CP063458">
    <property type="protein sequence ID" value="QOV90446.1"/>
    <property type="molecule type" value="Genomic_DNA"/>
</dbReference>
<sequence length="205" mass="23262">MKQFHLPIVLFAVLFALPLSAADGDTKARIATIVKAAGGEDKLLKLFRVKERLNVSPDPAAKGKERVSVIEPPNYWWLGKKERVMDEKEPAIFLVWAWTLGALTDPKSKVEAIPEIVEAEKPAFGLRVSGTITPPMDLYFDKAESRLARIDWRSDIHRFSNWKEHDGAKYPAKVVGYKKSSGKAWYYTEVLEVERLKELPEGLKR</sequence>
<protein>
    <recommendedName>
        <fullName evidence="4">DUF3047 domain-containing protein</fullName>
    </recommendedName>
</protein>
<evidence type="ECO:0008006" key="4">
    <source>
        <dbReference type="Google" id="ProtNLM"/>
    </source>
</evidence>
<keyword evidence="1" id="KW-0732">Signal</keyword>
<organism evidence="2 3">
    <name type="scientific">Humisphaera borealis</name>
    <dbReference type="NCBI Taxonomy" id="2807512"/>
    <lineage>
        <taxon>Bacteria</taxon>
        <taxon>Pseudomonadati</taxon>
        <taxon>Planctomycetota</taxon>
        <taxon>Phycisphaerae</taxon>
        <taxon>Tepidisphaerales</taxon>
        <taxon>Tepidisphaeraceae</taxon>
        <taxon>Humisphaera</taxon>
    </lineage>
</organism>
<feature type="chain" id="PRO_5034016676" description="DUF3047 domain-containing protein" evidence="1">
    <location>
        <begin position="22"/>
        <end position="205"/>
    </location>
</feature>
<evidence type="ECO:0000313" key="2">
    <source>
        <dbReference type="EMBL" id="QOV90446.1"/>
    </source>
</evidence>
<gene>
    <name evidence="2" type="ORF">IPV69_03505</name>
</gene>
<reference evidence="2 3" key="1">
    <citation type="submission" date="2020-10" db="EMBL/GenBank/DDBJ databases">
        <title>Wide distribution of Phycisphaera-like planctomycetes from WD2101 soil group in peatlands and genome analysis of the first cultivated representative.</title>
        <authorList>
            <person name="Dedysh S.N."/>
            <person name="Beletsky A.V."/>
            <person name="Ivanova A."/>
            <person name="Kulichevskaya I.S."/>
            <person name="Suzina N.E."/>
            <person name="Philippov D.A."/>
            <person name="Rakitin A.L."/>
            <person name="Mardanov A.V."/>
            <person name="Ravin N.V."/>
        </authorList>
    </citation>
    <scope>NUCLEOTIDE SEQUENCE [LARGE SCALE GENOMIC DNA]</scope>
    <source>
        <strain evidence="2 3">M1803</strain>
    </source>
</reference>
<dbReference type="AlphaFoldDB" id="A0A7M2WY97"/>
<dbReference type="Proteomes" id="UP000593765">
    <property type="component" value="Chromosome"/>
</dbReference>
<keyword evidence="3" id="KW-1185">Reference proteome</keyword>
<dbReference type="RefSeq" id="WP_206293529.1">
    <property type="nucleotide sequence ID" value="NZ_CP063458.1"/>
</dbReference>
<evidence type="ECO:0000256" key="1">
    <source>
        <dbReference type="SAM" id="SignalP"/>
    </source>
</evidence>